<protein>
    <submittedName>
        <fullName evidence="4">Short-subunit dehydrogenase</fullName>
    </submittedName>
</protein>
<evidence type="ECO:0000256" key="2">
    <source>
        <dbReference type="RuleBase" id="RU000363"/>
    </source>
</evidence>
<organism evidence="4 5">
    <name type="scientific">Williamsia limnetica</name>
    <dbReference type="NCBI Taxonomy" id="882452"/>
    <lineage>
        <taxon>Bacteria</taxon>
        <taxon>Bacillati</taxon>
        <taxon>Actinomycetota</taxon>
        <taxon>Actinomycetes</taxon>
        <taxon>Mycobacteriales</taxon>
        <taxon>Nocardiaceae</taxon>
        <taxon>Williamsia</taxon>
    </lineage>
</organism>
<dbReference type="InterPro" id="IPR020904">
    <property type="entry name" value="Sc_DH/Rdtase_CS"/>
</dbReference>
<dbReference type="PRINTS" id="PR00080">
    <property type="entry name" value="SDRFAMILY"/>
</dbReference>
<dbReference type="GO" id="GO:0008202">
    <property type="term" value="P:steroid metabolic process"/>
    <property type="evidence" value="ECO:0007669"/>
    <property type="project" value="TreeGrafter"/>
</dbReference>
<dbReference type="Pfam" id="PF00106">
    <property type="entry name" value="adh_short"/>
    <property type="match status" value="1"/>
</dbReference>
<evidence type="ECO:0000256" key="1">
    <source>
        <dbReference type="ARBA" id="ARBA00006484"/>
    </source>
</evidence>
<dbReference type="PRINTS" id="PR00081">
    <property type="entry name" value="GDHRDH"/>
</dbReference>
<dbReference type="PANTHER" id="PTHR43313">
    <property type="entry name" value="SHORT-CHAIN DEHYDROGENASE/REDUCTASE FAMILY 9C"/>
    <property type="match status" value="1"/>
</dbReference>
<dbReference type="Gene3D" id="3.40.50.720">
    <property type="entry name" value="NAD(P)-binding Rossmann-like Domain"/>
    <property type="match status" value="1"/>
</dbReference>
<gene>
    <name evidence="4" type="ORF">DFR67_117108</name>
</gene>
<dbReference type="AlphaFoldDB" id="A0A318RIK4"/>
<dbReference type="SUPFAM" id="SSF51735">
    <property type="entry name" value="NAD(P)-binding Rossmann-fold domains"/>
    <property type="match status" value="1"/>
</dbReference>
<sequence length="278" mass="29858">MGMPTILITGAARGIGLAITERLVASGWDVIAGVRDERSADGLKAPHVEPVILDITNPDHVADLDRVLPQRLDAVVNNAGIVVGGPVEALTPDQLRHQLDVNVIGQHAVTRAVLPRLRASQGRIVFVSSISGRVATPMTGAYNASKFALEGMADALRMELAPWQIRVVLIEPGQTDTDIWRDAETTLESTVQDMTPEHSALYARQIDGYRKSIPLSQKVAVPADSVAASIETALRAKRPRARYVVGRANQVQAALVGAMPTSLSDRVIRTVTGVPRRP</sequence>
<dbReference type="InterPro" id="IPR057326">
    <property type="entry name" value="KR_dom"/>
</dbReference>
<dbReference type="SMART" id="SM00822">
    <property type="entry name" value="PKS_KR"/>
    <property type="match status" value="1"/>
</dbReference>
<dbReference type="InterPro" id="IPR002347">
    <property type="entry name" value="SDR_fam"/>
</dbReference>
<dbReference type="GO" id="GO:0016491">
    <property type="term" value="F:oxidoreductase activity"/>
    <property type="evidence" value="ECO:0007669"/>
    <property type="project" value="TreeGrafter"/>
</dbReference>
<evidence type="ECO:0000259" key="3">
    <source>
        <dbReference type="SMART" id="SM00822"/>
    </source>
</evidence>
<evidence type="ECO:0000313" key="4">
    <source>
        <dbReference type="EMBL" id="PYE13337.1"/>
    </source>
</evidence>
<comment type="caution">
    <text evidence="4">The sequence shown here is derived from an EMBL/GenBank/DDBJ whole genome shotgun (WGS) entry which is preliminary data.</text>
</comment>
<dbReference type="PROSITE" id="PS00061">
    <property type="entry name" value="ADH_SHORT"/>
    <property type="match status" value="1"/>
</dbReference>
<dbReference type="EMBL" id="QJSP01000017">
    <property type="protein sequence ID" value="PYE13337.1"/>
    <property type="molecule type" value="Genomic_DNA"/>
</dbReference>
<keyword evidence="5" id="KW-1185">Reference proteome</keyword>
<dbReference type="CDD" id="cd05374">
    <property type="entry name" value="17beta-HSD-like_SDR_c"/>
    <property type="match status" value="1"/>
</dbReference>
<dbReference type="Proteomes" id="UP000247591">
    <property type="component" value="Unassembled WGS sequence"/>
</dbReference>
<dbReference type="InterPro" id="IPR036291">
    <property type="entry name" value="NAD(P)-bd_dom_sf"/>
</dbReference>
<dbReference type="PANTHER" id="PTHR43313:SF1">
    <property type="entry name" value="3BETA-HYDROXYSTEROID DEHYDROGENASE DHS-16"/>
    <property type="match status" value="1"/>
</dbReference>
<reference evidence="4 5" key="1">
    <citation type="submission" date="2018-06" db="EMBL/GenBank/DDBJ databases">
        <title>Genomic Encyclopedia of Type Strains, Phase IV (KMG-IV): sequencing the most valuable type-strain genomes for metagenomic binning, comparative biology and taxonomic classification.</title>
        <authorList>
            <person name="Goeker M."/>
        </authorList>
    </citation>
    <scope>NUCLEOTIDE SEQUENCE [LARGE SCALE GENOMIC DNA]</scope>
    <source>
        <strain evidence="4 5">DSM 45521</strain>
    </source>
</reference>
<proteinExistence type="inferred from homology"/>
<accession>A0A318RIK4</accession>
<name>A0A318RIK4_WILLI</name>
<evidence type="ECO:0000313" key="5">
    <source>
        <dbReference type="Proteomes" id="UP000247591"/>
    </source>
</evidence>
<feature type="domain" description="Ketoreductase" evidence="3">
    <location>
        <begin position="4"/>
        <end position="183"/>
    </location>
</feature>
<comment type="similarity">
    <text evidence="1 2">Belongs to the short-chain dehydrogenases/reductases (SDR) family.</text>
</comment>